<dbReference type="Proteomes" id="UP001157126">
    <property type="component" value="Unassembled WGS sequence"/>
</dbReference>
<dbReference type="RefSeq" id="WP_284305490.1">
    <property type="nucleotide sequence ID" value="NZ_BSUO01000001.1"/>
</dbReference>
<dbReference type="InterPro" id="IPR023393">
    <property type="entry name" value="START-like_dom_sf"/>
</dbReference>
<evidence type="ECO:0000313" key="1">
    <source>
        <dbReference type="EMBL" id="GMA42026.1"/>
    </source>
</evidence>
<dbReference type="SUPFAM" id="SSF55961">
    <property type="entry name" value="Bet v1-like"/>
    <property type="match status" value="1"/>
</dbReference>
<dbReference type="Pfam" id="PF10604">
    <property type="entry name" value="Polyketide_cyc2"/>
    <property type="match status" value="1"/>
</dbReference>
<protein>
    <submittedName>
        <fullName evidence="1">Polyketide cyclase</fullName>
    </submittedName>
</protein>
<organism evidence="1 2">
    <name type="scientific">Mobilicoccus caccae</name>
    <dbReference type="NCBI Taxonomy" id="1859295"/>
    <lineage>
        <taxon>Bacteria</taxon>
        <taxon>Bacillati</taxon>
        <taxon>Actinomycetota</taxon>
        <taxon>Actinomycetes</taxon>
        <taxon>Micrococcales</taxon>
        <taxon>Dermatophilaceae</taxon>
        <taxon>Mobilicoccus</taxon>
    </lineage>
</organism>
<comment type="caution">
    <text evidence="1">The sequence shown here is derived from an EMBL/GenBank/DDBJ whole genome shotgun (WGS) entry which is preliminary data.</text>
</comment>
<dbReference type="Gene3D" id="3.30.530.20">
    <property type="match status" value="1"/>
</dbReference>
<gene>
    <name evidence="1" type="ORF">GCM10025883_40710</name>
</gene>
<evidence type="ECO:0000313" key="2">
    <source>
        <dbReference type="Proteomes" id="UP001157126"/>
    </source>
</evidence>
<proteinExistence type="predicted"/>
<dbReference type="CDD" id="cd07812">
    <property type="entry name" value="SRPBCC"/>
    <property type="match status" value="1"/>
</dbReference>
<keyword evidence="2" id="KW-1185">Reference proteome</keyword>
<sequence>MSTTERRTNAAPEAIWDVIADGWTFVAWVVGASRVRAVEPDWPAVGSRIHHSVGAWPAVIDDNTQVLEVEDGRRIVMEARIRPAGQARVDISLIPDGTGTVIRMVEDFTSGPATKAPKPARDAALHVRNVETLKRLALLAERREHP</sequence>
<accession>A0ABQ6IWR1</accession>
<dbReference type="InterPro" id="IPR019587">
    <property type="entry name" value="Polyketide_cyclase/dehydratase"/>
</dbReference>
<dbReference type="EMBL" id="BSUO01000001">
    <property type="protein sequence ID" value="GMA42026.1"/>
    <property type="molecule type" value="Genomic_DNA"/>
</dbReference>
<reference evidence="2" key="1">
    <citation type="journal article" date="2019" name="Int. J. Syst. Evol. Microbiol.">
        <title>The Global Catalogue of Microorganisms (GCM) 10K type strain sequencing project: providing services to taxonomists for standard genome sequencing and annotation.</title>
        <authorList>
            <consortium name="The Broad Institute Genomics Platform"/>
            <consortium name="The Broad Institute Genome Sequencing Center for Infectious Disease"/>
            <person name="Wu L."/>
            <person name="Ma J."/>
        </authorList>
    </citation>
    <scope>NUCLEOTIDE SEQUENCE [LARGE SCALE GENOMIC DNA]</scope>
    <source>
        <strain evidence="2">NBRC 113072</strain>
    </source>
</reference>
<name>A0ABQ6IWR1_9MICO</name>